<dbReference type="AlphaFoldDB" id="A0ABD0JUC1"/>
<evidence type="ECO:0000313" key="2">
    <source>
        <dbReference type="Proteomes" id="UP001519460"/>
    </source>
</evidence>
<name>A0ABD0JUC1_9CAEN</name>
<evidence type="ECO:0000313" key="1">
    <source>
        <dbReference type="EMBL" id="KAK7478396.1"/>
    </source>
</evidence>
<keyword evidence="2" id="KW-1185">Reference proteome</keyword>
<organism evidence="1 2">
    <name type="scientific">Batillaria attramentaria</name>
    <dbReference type="NCBI Taxonomy" id="370345"/>
    <lineage>
        <taxon>Eukaryota</taxon>
        <taxon>Metazoa</taxon>
        <taxon>Spiralia</taxon>
        <taxon>Lophotrochozoa</taxon>
        <taxon>Mollusca</taxon>
        <taxon>Gastropoda</taxon>
        <taxon>Caenogastropoda</taxon>
        <taxon>Sorbeoconcha</taxon>
        <taxon>Cerithioidea</taxon>
        <taxon>Batillariidae</taxon>
        <taxon>Batillaria</taxon>
    </lineage>
</organism>
<sequence>MLCDMCPAWMHPAERKTGAALERRTDQKRTSIRSCHGLCPGLWLAAPRRERRTPAVGASDRPVGLMVMCFASSLAA</sequence>
<gene>
    <name evidence="1" type="ORF">BaRGS_00030400</name>
</gene>
<accession>A0ABD0JUC1</accession>
<comment type="caution">
    <text evidence="1">The sequence shown here is derived from an EMBL/GenBank/DDBJ whole genome shotgun (WGS) entry which is preliminary data.</text>
</comment>
<reference evidence="1 2" key="1">
    <citation type="journal article" date="2023" name="Sci. Data">
        <title>Genome assembly of the Korean intertidal mud-creeper Batillaria attramentaria.</title>
        <authorList>
            <person name="Patra A.K."/>
            <person name="Ho P.T."/>
            <person name="Jun S."/>
            <person name="Lee S.J."/>
            <person name="Kim Y."/>
            <person name="Won Y.J."/>
        </authorList>
    </citation>
    <scope>NUCLEOTIDE SEQUENCE [LARGE SCALE GENOMIC DNA]</scope>
    <source>
        <strain evidence="1">Wonlab-2016</strain>
    </source>
</reference>
<dbReference type="EMBL" id="JACVVK020000327">
    <property type="protein sequence ID" value="KAK7478396.1"/>
    <property type="molecule type" value="Genomic_DNA"/>
</dbReference>
<proteinExistence type="predicted"/>
<dbReference type="Proteomes" id="UP001519460">
    <property type="component" value="Unassembled WGS sequence"/>
</dbReference>
<protein>
    <submittedName>
        <fullName evidence="1">Uncharacterized protein</fullName>
    </submittedName>
</protein>